<organism evidence="2 4">
    <name type="scientific">Bacillus canaveralius</name>
    <dbReference type="NCBI Taxonomy" id="1403243"/>
    <lineage>
        <taxon>Bacteria</taxon>
        <taxon>Bacillati</taxon>
        <taxon>Bacillota</taxon>
        <taxon>Bacilli</taxon>
        <taxon>Bacillales</taxon>
        <taxon>Bacillaceae</taxon>
        <taxon>Bacillus</taxon>
    </lineage>
</organism>
<keyword evidence="5" id="KW-1185">Reference proteome</keyword>
<gene>
    <name evidence="2" type="ORF">CU635_17435</name>
    <name evidence="3" type="ORF">CVD25_07945</name>
</gene>
<dbReference type="RefSeq" id="WP_101578656.1">
    <property type="nucleotide sequence ID" value="NZ_PGVA01000044.1"/>
</dbReference>
<evidence type="ECO:0000313" key="5">
    <source>
        <dbReference type="Proteomes" id="UP000235114"/>
    </source>
</evidence>
<feature type="region of interest" description="Disordered" evidence="1">
    <location>
        <begin position="19"/>
        <end position="52"/>
    </location>
</feature>
<name>A0A2N5GIR3_9BACI</name>
<reference evidence="3 5" key="2">
    <citation type="submission" date="2017-12" db="EMBL/GenBank/DDBJ databases">
        <title>Comparative Functional Genomics of Dry Heat Resistant strains isolated from the Viking Spacecraft.</title>
        <authorList>
            <person name="Seuylemezian A."/>
            <person name="Cooper K."/>
            <person name="Vaishampayan P."/>
        </authorList>
    </citation>
    <scope>NUCLEOTIDE SEQUENCE [LARGE SCALE GENOMIC DNA]</scope>
    <source>
        <strain evidence="3 5">ATCC 29669</strain>
    </source>
</reference>
<feature type="compositionally biased region" description="Basic and acidic residues" evidence="1">
    <location>
        <begin position="21"/>
        <end position="32"/>
    </location>
</feature>
<evidence type="ECO:0000313" key="2">
    <source>
        <dbReference type="EMBL" id="PLR80831.1"/>
    </source>
</evidence>
<dbReference type="Proteomes" id="UP000235114">
    <property type="component" value="Unassembled WGS sequence"/>
</dbReference>
<evidence type="ECO:0000256" key="1">
    <source>
        <dbReference type="SAM" id="MobiDB-lite"/>
    </source>
</evidence>
<dbReference type="Proteomes" id="UP000234951">
    <property type="component" value="Unassembled WGS sequence"/>
</dbReference>
<evidence type="ECO:0000313" key="4">
    <source>
        <dbReference type="Proteomes" id="UP000234951"/>
    </source>
</evidence>
<dbReference type="EMBL" id="PGVA01000044">
    <property type="protein sequence ID" value="PLR80831.1"/>
    <property type="molecule type" value="Genomic_DNA"/>
</dbReference>
<reference evidence="2 4" key="1">
    <citation type="submission" date="2017-11" db="EMBL/GenBank/DDBJ databases">
        <title>Comparitive Functional Genomics of Dry Heat Resistant strains isolated from the Viking Spacecraft.</title>
        <authorList>
            <person name="Seuylemezian A."/>
            <person name="Cooper K."/>
            <person name="Vaishampayan P."/>
        </authorList>
    </citation>
    <scope>NUCLEOTIDE SEQUENCE [LARGE SCALE GENOMIC DNA]</scope>
    <source>
        <strain evidence="2 4">M4.6</strain>
    </source>
</reference>
<comment type="caution">
    <text evidence="2">The sequence shown here is derived from an EMBL/GenBank/DDBJ whole genome shotgun (WGS) entry which is preliminary data.</text>
</comment>
<sequence>MHKFFVLVGIVFLLTGCGGEAGEKPEPSRPVEPEQGENPTATNTKGEAEPLTLNELESRITVNMNYDTYAAEIQSWAEQGQASIKETVQLPEDKEGSTADIIQVADGFMGVANNGQKITDVKIFMSVDEAIDYFEGQ</sequence>
<evidence type="ECO:0000313" key="3">
    <source>
        <dbReference type="EMBL" id="PLR98293.1"/>
    </source>
</evidence>
<proteinExistence type="predicted"/>
<dbReference type="OrthoDB" id="2932642at2"/>
<protein>
    <submittedName>
        <fullName evidence="2">Uncharacterized protein</fullName>
    </submittedName>
</protein>
<accession>A0A2N5GIR3</accession>
<dbReference type="PROSITE" id="PS51257">
    <property type="entry name" value="PROKAR_LIPOPROTEIN"/>
    <property type="match status" value="1"/>
</dbReference>
<dbReference type="EMBL" id="PGVD01000022">
    <property type="protein sequence ID" value="PLR98293.1"/>
    <property type="molecule type" value="Genomic_DNA"/>
</dbReference>
<dbReference type="AlphaFoldDB" id="A0A2N5GIR3"/>